<evidence type="ECO:0000313" key="9">
    <source>
        <dbReference type="Proteomes" id="UP000325755"/>
    </source>
</evidence>
<reference evidence="8 9" key="1">
    <citation type="submission" date="2019-09" db="EMBL/GenBank/DDBJ databases">
        <title>Ecophysiology of the spiral-shaped methanotroph Methylospira mobilis as revealed by the complete genome sequence.</title>
        <authorList>
            <person name="Oshkin I.Y."/>
            <person name="Dedysh S.N."/>
            <person name="Miroshnikov K."/>
            <person name="Danilova O.V."/>
            <person name="Hakobyan A."/>
            <person name="Liesack W."/>
        </authorList>
    </citation>
    <scope>NUCLEOTIDE SEQUENCE [LARGE SCALE GENOMIC DNA]</scope>
    <source>
        <strain evidence="8 9">Shm1</strain>
    </source>
</reference>
<accession>A0A5Q0BEY9</accession>
<comment type="function">
    <text evidence="4 5">Required for flagellar hook formation. May act as a scaffolding protein.</text>
</comment>
<dbReference type="OrthoDB" id="9785233at2"/>
<dbReference type="InParanoid" id="A0A5Q0BEY9"/>
<evidence type="ECO:0000256" key="5">
    <source>
        <dbReference type="RuleBase" id="RU362076"/>
    </source>
</evidence>
<keyword evidence="3 5" id="KW-1005">Bacterial flagellum biogenesis</keyword>
<dbReference type="Pfam" id="PF03963">
    <property type="entry name" value="FlgD"/>
    <property type="match status" value="1"/>
</dbReference>
<dbReference type="KEGG" id="mmob:F6R98_07180"/>
<evidence type="ECO:0000259" key="7">
    <source>
        <dbReference type="Pfam" id="PF13860"/>
    </source>
</evidence>
<dbReference type="Gene3D" id="2.60.40.4070">
    <property type="match status" value="1"/>
</dbReference>
<gene>
    <name evidence="8" type="ORF">F6R98_07180</name>
</gene>
<sequence>MSTVSSATSTTGTTNSSSSTSSVFGGNATQLQSEFMTLLVAQLKNQDPSNPMDNSQMVGQMAQLSQLQATTNLNTTVLSGFDTSSMLQAAGKIGSKVLAPGSVINLSSGSASFGVNLASAADSMQVSIVDSTGSTIDTINMGAQSAGVIPLSWDGKTSSGTTAPDGNYSFKVVATKNGAAATATSAATSDSAVAATTLSVGTLQAISNSSAGIQASVTGIGGLDSKGNPISSSVALSSIQQFL</sequence>
<evidence type="ECO:0000313" key="8">
    <source>
        <dbReference type="EMBL" id="QFY42435.1"/>
    </source>
</evidence>
<organism evidence="8 9">
    <name type="scientific">Candidatus Methylospira mobilis</name>
    <dbReference type="NCBI Taxonomy" id="1808979"/>
    <lineage>
        <taxon>Bacteria</taxon>
        <taxon>Pseudomonadati</taxon>
        <taxon>Pseudomonadota</taxon>
        <taxon>Gammaproteobacteria</taxon>
        <taxon>Methylococcales</taxon>
        <taxon>Methylococcaceae</taxon>
        <taxon>Candidatus Methylospira</taxon>
    </lineage>
</organism>
<dbReference type="RefSeq" id="WP_153248430.1">
    <property type="nucleotide sequence ID" value="NZ_CP044205.1"/>
</dbReference>
<dbReference type="InterPro" id="IPR005648">
    <property type="entry name" value="FlgD"/>
</dbReference>
<evidence type="ECO:0000256" key="2">
    <source>
        <dbReference type="ARBA" id="ARBA00016013"/>
    </source>
</evidence>
<dbReference type="EMBL" id="CP044205">
    <property type="protein sequence ID" value="QFY42435.1"/>
    <property type="molecule type" value="Genomic_DNA"/>
</dbReference>
<feature type="compositionally biased region" description="Low complexity" evidence="6">
    <location>
        <begin position="1"/>
        <end position="22"/>
    </location>
</feature>
<comment type="similarity">
    <text evidence="1 5">Belongs to the FlgD family.</text>
</comment>
<name>A0A5Q0BEY9_9GAMM</name>
<dbReference type="InterPro" id="IPR025965">
    <property type="entry name" value="FlgD/Vpr_Ig-like"/>
</dbReference>
<evidence type="ECO:0000256" key="4">
    <source>
        <dbReference type="ARBA" id="ARBA00024746"/>
    </source>
</evidence>
<evidence type="ECO:0000256" key="3">
    <source>
        <dbReference type="ARBA" id="ARBA00022795"/>
    </source>
</evidence>
<proteinExistence type="inferred from homology"/>
<protein>
    <recommendedName>
        <fullName evidence="2 5">Basal-body rod modification protein FlgD</fullName>
    </recommendedName>
</protein>
<dbReference type="Pfam" id="PF13860">
    <property type="entry name" value="FlgD_ig"/>
    <property type="match status" value="1"/>
</dbReference>
<feature type="region of interest" description="Disordered" evidence="6">
    <location>
        <begin position="1"/>
        <end position="25"/>
    </location>
</feature>
<keyword evidence="9" id="KW-1185">Reference proteome</keyword>
<dbReference type="FunCoup" id="A0A5Q0BEY9">
    <property type="interactions" value="155"/>
</dbReference>
<dbReference type="AlphaFoldDB" id="A0A5Q0BEY9"/>
<feature type="domain" description="FlgD/Vpr Ig-like" evidence="7">
    <location>
        <begin position="104"/>
        <end position="177"/>
    </location>
</feature>
<evidence type="ECO:0000256" key="6">
    <source>
        <dbReference type="SAM" id="MobiDB-lite"/>
    </source>
</evidence>
<dbReference type="GO" id="GO:0044781">
    <property type="term" value="P:bacterial-type flagellum organization"/>
    <property type="evidence" value="ECO:0007669"/>
    <property type="project" value="UniProtKB-UniRule"/>
</dbReference>
<dbReference type="Gene3D" id="2.30.30.910">
    <property type="match status" value="1"/>
</dbReference>
<evidence type="ECO:0000256" key="1">
    <source>
        <dbReference type="ARBA" id="ARBA00010577"/>
    </source>
</evidence>
<dbReference type="Proteomes" id="UP000325755">
    <property type="component" value="Chromosome"/>
</dbReference>